<keyword evidence="3" id="KW-1185">Reference proteome</keyword>
<feature type="compositionally biased region" description="Basic and acidic residues" evidence="1">
    <location>
        <begin position="1"/>
        <end position="15"/>
    </location>
</feature>
<reference evidence="2 3" key="1">
    <citation type="submission" date="2016-11" db="EMBL/GenBank/DDBJ databases">
        <authorList>
            <person name="Jaros S."/>
            <person name="Januszkiewicz K."/>
            <person name="Wedrychowicz H."/>
        </authorList>
    </citation>
    <scope>NUCLEOTIDE SEQUENCE [LARGE SCALE GENOMIC DNA]</scope>
</reference>
<evidence type="ECO:0000256" key="1">
    <source>
        <dbReference type="SAM" id="MobiDB-lite"/>
    </source>
</evidence>
<name>A0A2X0MFB1_9BASI</name>
<evidence type="ECO:0000313" key="2">
    <source>
        <dbReference type="EMBL" id="SGY18834.1"/>
    </source>
</evidence>
<accession>A0A2X0MFB1</accession>
<dbReference type="AlphaFoldDB" id="A0A2X0MFB1"/>
<proteinExistence type="predicted"/>
<protein>
    <submittedName>
        <fullName evidence="2">BQ5605_C014g07487 protein</fullName>
    </submittedName>
</protein>
<organism evidence="2 3">
    <name type="scientific">Microbotryum silenes-dioicae</name>
    <dbReference type="NCBI Taxonomy" id="796604"/>
    <lineage>
        <taxon>Eukaryota</taxon>
        <taxon>Fungi</taxon>
        <taxon>Dikarya</taxon>
        <taxon>Basidiomycota</taxon>
        <taxon>Pucciniomycotina</taxon>
        <taxon>Microbotryomycetes</taxon>
        <taxon>Microbotryales</taxon>
        <taxon>Microbotryaceae</taxon>
        <taxon>Microbotryum</taxon>
    </lineage>
</organism>
<gene>
    <name evidence="2" type="primary">BQ5605_C014g07487</name>
    <name evidence="2" type="ORF">BQ5605_C014G07487</name>
</gene>
<evidence type="ECO:0000313" key="3">
    <source>
        <dbReference type="Proteomes" id="UP000249464"/>
    </source>
</evidence>
<dbReference type="Proteomes" id="UP000249464">
    <property type="component" value="Unassembled WGS sequence"/>
</dbReference>
<sequence length="86" mass="9732">MIAEELEKHLNRDEFQPAETHAPSMLRSFVSPRRSRRTVFKVKLCLQSLRGSIHPSPDPTLPLAERSPLVAAPTVRLHLRLLLGSQ</sequence>
<dbReference type="EMBL" id="FQNC01000016">
    <property type="protein sequence ID" value="SGY18834.1"/>
    <property type="molecule type" value="Genomic_DNA"/>
</dbReference>
<feature type="region of interest" description="Disordered" evidence="1">
    <location>
        <begin position="1"/>
        <end position="28"/>
    </location>
</feature>